<name>A0A2W1BKF0_HELAM</name>
<keyword evidence="2" id="KW-1185">Reference proteome</keyword>
<gene>
    <name evidence="1" type="primary">HaOG208816</name>
    <name evidence="1" type="ORF">B5X24_HaOG208816</name>
</gene>
<accession>A0A2W1BKF0</accession>
<reference evidence="1 2" key="1">
    <citation type="journal article" date="2017" name="BMC Biol.">
        <title>Genomic innovations, transcriptional plasticity and gene loss underlying the evolution and divergence of two highly polyphagous and invasive Helicoverpa pest species.</title>
        <authorList>
            <person name="Pearce S.L."/>
            <person name="Clarke D.F."/>
            <person name="East P.D."/>
            <person name="Elfekih S."/>
            <person name="Gordon K.H."/>
            <person name="Jermiin L.S."/>
            <person name="McGaughran A."/>
            <person name="Oakeshott J.G."/>
            <person name="Papanikolaou A."/>
            <person name="Perera O.P."/>
            <person name="Rane R.V."/>
            <person name="Richards S."/>
            <person name="Tay W.T."/>
            <person name="Walsh T.K."/>
            <person name="Anderson A."/>
            <person name="Anderson C.J."/>
            <person name="Asgari S."/>
            <person name="Board P.G."/>
            <person name="Bretschneider A."/>
            <person name="Campbell P.M."/>
            <person name="Chertemps T."/>
            <person name="Christeller J.T."/>
            <person name="Coppin C.W."/>
            <person name="Downes S.J."/>
            <person name="Duan G."/>
            <person name="Farnsworth C.A."/>
            <person name="Good R.T."/>
            <person name="Han L.B."/>
            <person name="Han Y.C."/>
            <person name="Hatje K."/>
            <person name="Horne I."/>
            <person name="Huang Y.P."/>
            <person name="Hughes D.S."/>
            <person name="Jacquin-Joly E."/>
            <person name="James W."/>
            <person name="Jhangiani S."/>
            <person name="Kollmar M."/>
            <person name="Kuwar S.S."/>
            <person name="Li S."/>
            <person name="Liu N.Y."/>
            <person name="Maibeche M.T."/>
            <person name="Miller J.R."/>
            <person name="Montagne N."/>
            <person name="Perry T."/>
            <person name="Qu J."/>
            <person name="Song S.V."/>
            <person name="Sutton G.G."/>
            <person name="Vogel H."/>
            <person name="Walenz B.P."/>
            <person name="Xu W."/>
            <person name="Zhang H.J."/>
            <person name="Zou Z."/>
            <person name="Batterham P."/>
            <person name="Edwards O.R."/>
            <person name="Feyereisen R."/>
            <person name="Gibbs R.A."/>
            <person name="Heckel D.G."/>
            <person name="McGrath A."/>
            <person name="Robin C."/>
            <person name="Scherer S.E."/>
            <person name="Worley K.C."/>
            <person name="Wu Y.D."/>
        </authorList>
    </citation>
    <scope>NUCLEOTIDE SEQUENCE [LARGE SCALE GENOMIC DNA]</scope>
    <source>
        <strain evidence="1">Harm_GR_Male_#8</strain>
        <tissue evidence="1">Whole organism</tissue>
    </source>
</reference>
<evidence type="ECO:0000313" key="2">
    <source>
        <dbReference type="Proteomes" id="UP000249218"/>
    </source>
</evidence>
<dbReference type="InterPro" id="IPR046939">
    <property type="entry name" value="TPPII_C_sf"/>
</dbReference>
<organism evidence="1 2">
    <name type="scientific">Helicoverpa armigera</name>
    <name type="common">Cotton bollworm</name>
    <name type="synonym">Heliothis armigera</name>
    <dbReference type="NCBI Taxonomy" id="29058"/>
    <lineage>
        <taxon>Eukaryota</taxon>
        <taxon>Metazoa</taxon>
        <taxon>Ecdysozoa</taxon>
        <taxon>Arthropoda</taxon>
        <taxon>Hexapoda</taxon>
        <taxon>Insecta</taxon>
        <taxon>Pterygota</taxon>
        <taxon>Neoptera</taxon>
        <taxon>Endopterygota</taxon>
        <taxon>Lepidoptera</taxon>
        <taxon>Glossata</taxon>
        <taxon>Ditrysia</taxon>
        <taxon>Noctuoidea</taxon>
        <taxon>Noctuidae</taxon>
        <taxon>Heliothinae</taxon>
        <taxon>Helicoverpa</taxon>
    </lineage>
</organism>
<sequence length="143" mass="16709">MTREAVHPQRRRYSLVTEQEKQRGWVVEALCRRGAALCRLRALAHAGAARDKISDALHNNLTDLLKFTDLTDSKALHYGVWHCFTFKQWGRAIKLLQKIQEERPSKEVEERLIEAYGQLGWNFFAKYSQLSLPTKYPSSYRPF</sequence>
<dbReference type="Gene3D" id="1.25.40.710">
    <property type="match status" value="1"/>
</dbReference>
<evidence type="ECO:0000313" key="1">
    <source>
        <dbReference type="EMBL" id="PZC73757.1"/>
    </source>
</evidence>
<dbReference type="Proteomes" id="UP000249218">
    <property type="component" value="Unassembled WGS sequence"/>
</dbReference>
<dbReference type="AlphaFoldDB" id="A0A2W1BKF0"/>
<dbReference type="OrthoDB" id="10256524at2759"/>
<protein>
    <submittedName>
        <fullName evidence="1">Uncharacterized protein</fullName>
    </submittedName>
</protein>
<dbReference type="EMBL" id="KZ150087">
    <property type="protein sequence ID" value="PZC73757.1"/>
    <property type="molecule type" value="Genomic_DNA"/>
</dbReference>
<proteinExistence type="predicted"/>